<name>A0A1H1L8I7_9ACTN</name>
<dbReference type="Proteomes" id="UP000198983">
    <property type="component" value="Chromosome I"/>
</dbReference>
<feature type="transmembrane region" description="Helical" evidence="1">
    <location>
        <begin position="23"/>
        <end position="46"/>
    </location>
</feature>
<evidence type="ECO:0000313" key="2">
    <source>
        <dbReference type="EMBL" id="SDR70375.1"/>
    </source>
</evidence>
<keyword evidence="1" id="KW-1133">Transmembrane helix</keyword>
<evidence type="ECO:0000313" key="3">
    <source>
        <dbReference type="Proteomes" id="UP000198983"/>
    </source>
</evidence>
<keyword evidence="3" id="KW-1185">Reference proteome</keyword>
<reference evidence="2 3" key="1">
    <citation type="submission" date="2016-10" db="EMBL/GenBank/DDBJ databases">
        <authorList>
            <person name="de Groot N.N."/>
        </authorList>
    </citation>
    <scope>NUCLEOTIDE SEQUENCE [LARGE SCALE GENOMIC DNA]</scope>
    <source>
        <strain evidence="2 3">DSM 22024</strain>
    </source>
</reference>
<dbReference type="EMBL" id="LT629732">
    <property type="protein sequence ID" value="SDR70375.1"/>
    <property type="molecule type" value="Genomic_DNA"/>
</dbReference>
<sequence length="143" mass="15205">MPVVVRNCHDRVMSSNAWASRSFVVRLPIGIAAIVGALLVGGLVGVKLPVGAKPVTVSRGTAFFRNTDNLGTFQANRGGVSALIPGEVEWTDRSSRRESGSVPSCLRRRGEEAVAQASVEAGYTWLRLPDGGSSLIVGWIRCL</sequence>
<organism evidence="2 3">
    <name type="scientific">Actinopolymorpha singaporensis</name>
    <dbReference type="NCBI Taxonomy" id="117157"/>
    <lineage>
        <taxon>Bacteria</taxon>
        <taxon>Bacillati</taxon>
        <taxon>Actinomycetota</taxon>
        <taxon>Actinomycetes</taxon>
        <taxon>Propionibacteriales</taxon>
        <taxon>Actinopolymorphaceae</taxon>
        <taxon>Actinopolymorpha</taxon>
    </lineage>
</organism>
<keyword evidence="1" id="KW-0812">Transmembrane</keyword>
<evidence type="ECO:0000256" key="1">
    <source>
        <dbReference type="SAM" id="Phobius"/>
    </source>
</evidence>
<proteinExistence type="predicted"/>
<keyword evidence="1" id="KW-0472">Membrane</keyword>
<gene>
    <name evidence="2" type="ORF">SAMN04489717_0160</name>
</gene>
<dbReference type="AlphaFoldDB" id="A0A1H1L8I7"/>
<protein>
    <submittedName>
        <fullName evidence="2">Uncharacterized protein</fullName>
    </submittedName>
</protein>
<accession>A0A1H1L8I7</accession>